<gene>
    <name evidence="4" type="ORF">N7463_004384</name>
</gene>
<feature type="compositionally biased region" description="Basic residues" evidence="1">
    <location>
        <begin position="311"/>
        <end position="322"/>
    </location>
</feature>
<keyword evidence="2" id="KW-0472">Membrane</keyword>
<feature type="transmembrane region" description="Helical" evidence="2">
    <location>
        <begin position="91"/>
        <end position="111"/>
    </location>
</feature>
<sequence length="394" mass="43491">MDIPRKPAFQPLSGDNRGTILTLISIPLLLVTIIFVLAKLSSVIYFKQRRTTANTPIWIAVALGIAQVILLQKAVDNGLGKHQDRLSKDDIQAWNKFAFAAHILLILVLSLSKISTTMLMWKLTPNKKIRRGCIVTAGVVVAWALFAVLSIAFQCKLPQLWLYSPERCVGEGVLFYPIGVINILTEIVIVVLPFIMMRHVQMAKDKRVKILCSFSLRLSIVGLGIAHIALLPSFVHSTDVSWDITIWEMIGQAMMLTAIIVACVPTLYHIFAGLHSGLMTTQIPEGLELSQNKTEYTNQSSSAASQLHSRSQSRGRQRKHGRSMFDGWGGQTGVVTEVSSGPDANQNNDDRQSSSSEGGESTRHLTQDLQGKGGVLRTVDVTVQVENHYRGNRI</sequence>
<dbReference type="PANTHER" id="PTHR38794">
    <property type="entry name" value="INTEGRAL MEMBRANE PROTEIN"/>
    <property type="match status" value="1"/>
</dbReference>
<evidence type="ECO:0000313" key="4">
    <source>
        <dbReference type="EMBL" id="KAJ5514832.1"/>
    </source>
</evidence>
<organism evidence="4 5">
    <name type="scientific">Penicillium fimorum</name>
    <dbReference type="NCBI Taxonomy" id="1882269"/>
    <lineage>
        <taxon>Eukaryota</taxon>
        <taxon>Fungi</taxon>
        <taxon>Dikarya</taxon>
        <taxon>Ascomycota</taxon>
        <taxon>Pezizomycotina</taxon>
        <taxon>Eurotiomycetes</taxon>
        <taxon>Eurotiomycetidae</taxon>
        <taxon>Eurotiales</taxon>
        <taxon>Aspergillaceae</taxon>
        <taxon>Penicillium</taxon>
    </lineage>
</organism>
<keyword evidence="5" id="KW-1185">Reference proteome</keyword>
<evidence type="ECO:0000256" key="2">
    <source>
        <dbReference type="SAM" id="Phobius"/>
    </source>
</evidence>
<dbReference type="InterPro" id="IPR049326">
    <property type="entry name" value="Rhodopsin_dom_fungi"/>
</dbReference>
<comment type="caution">
    <text evidence="4">The sequence shown here is derived from an EMBL/GenBank/DDBJ whole genome shotgun (WGS) entry which is preliminary data.</text>
</comment>
<accession>A0A9X0CAD2</accession>
<dbReference type="Proteomes" id="UP001149954">
    <property type="component" value="Unassembled WGS sequence"/>
</dbReference>
<evidence type="ECO:0000256" key="1">
    <source>
        <dbReference type="SAM" id="MobiDB-lite"/>
    </source>
</evidence>
<feature type="transmembrane region" description="Helical" evidence="2">
    <location>
        <begin position="250"/>
        <end position="271"/>
    </location>
</feature>
<evidence type="ECO:0000259" key="3">
    <source>
        <dbReference type="Pfam" id="PF20684"/>
    </source>
</evidence>
<dbReference type="EMBL" id="JAPWDS010000002">
    <property type="protein sequence ID" value="KAJ5514832.1"/>
    <property type="molecule type" value="Genomic_DNA"/>
</dbReference>
<reference evidence="4" key="2">
    <citation type="journal article" date="2023" name="IMA Fungus">
        <title>Comparative genomic study of the Penicillium genus elucidates a diverse pangenome and 15 lateral gene transfer events.</title>
        <authorList>
            <person name="Petersen C."/>
            <person name="Sorensen T."/>
            <person name="Nielsen M.R."/>
            <person name="Sondergaard T.E."/>
            <person name="Sorensen J.L."/>
            <person name="Fitzpatrick D.A."/>
            <person name="Frisvad J.C."/>
            <person name="Nielsen K.L."/>
        </authorList>
    </citation>
    <scope>NUCLEOTIDE SEQUENCE</scope>
    <source>
        <strain evidence="4">IBT 29495</strain>
    </source>
</reference>
<feature type="compositionally biased region" description="Polar residues" evidence="1">
    <location>
        <begin position="333"/>
        <end position="347"/>
    </location>
</feature>
<feature type="transmembrane region" description="Helical" evidence="2">
    <location>
        <begin position="208"/>
        <end position="230"/>
    </location>
</feature>
<reference evidence="4" key="1">
    <citation type="submission" date="2022-12" db="EMBL/GenBank/DDBJ databases">
        <authorList>
            <person name="Petersen C."/>
        </authorList>
    </citation>
    <scope>NUCLEOTIDE SEQUENCE</scope>
    <source>
        <strain evidence="4">IBT 29495</strain>
    </source>
</reference>
<keyword evidence="2" id="KW-0812">Transmembrane</keyword>
<dbReference type="OrthoDB" id="3918601at2759"/>
<protein>
    <recommendedName>
        <fullName evidence="3">Rhodopsin domain-containing protein</fullName>
    </recommendedName>
</protein>
<dbReference type="PANTHER" id="PTHR38794:SF3">
    <property type="entry name" value="INTEGRAL MEMBRANE PROTEIN"/>
    <property type="match status" value="1"/>
</dbReference>
<name>A0A9X0CAD2_9EURO</name>
<feature type="transmembrane region" description="Helical" evidence="2">
    <location>
        <begin position="20"/>
        <end position="40"/>
    </location>
</feature>
<dbReference type="Pfam" id="PF20684">
    <property type="entry name" value="Fung_rhodopsin"/>
    <property type="match status" value="1"/>
</dbReference>
<evidence type="ECO:0000313" key="5">
    <source>
        <dbReference type="Proteomes" id="UP001149954"/>
    </source>
</evidence>
<keyword evidence="2" id="KW-1133">Transmembrane helix</keyword>
<feature type="transmembrane region" description="Helical" evidence="2">
    <location>
        <begin position="132"/>
        <end position="153"/>
    </location>
</feature>
<feature type="transmembrane region" description="Helical" evidence="2">
    <location>
        <begin position="173"/>
        <end position="196"/>
    </location>
</feature>
<feature type="transmembrane region" description="Helical" evidence="2">
    <location>
        <begin position="52"/>
        <end position="71"/>
    </location>
</feature>
<dbReference type="AlphaFoldDB" id="A0A9X0CAD2"/>
<feature type="region of interest" description="Disordered" evidence="1">
    <location>
        <begin position="293"/>
        <end position="373"/>
    </location>
</feature>
<feature type="domain" description="Rhodopsin" evidence="3">
    <location>
        <begin position="55"/>
        <end position="271"/>
    </location>
</feature>
<feature type="compositionally biased region" description="Low complexity" evidence="1">
    <location>
        <begin position="299"/>
        <end position="310"/>
    </location>
</feature>
<proteinExistence type="predicted"/>